<keyword evidence="5" id="KW-1185">Reference proteome</keyword>
<dbReference type="GO" id="GO:0005737">
    <property type="term" value="C:cytoplasm"/>
    <property type="evidence" value="ECO:0007669"/>
    <property type="project" value="TreeGrafter"/>
</dbReference>
<proteinExistence type="predicted"/>
<evidence type="ECO:0000256" key="2">
    <source>
        <dbReference type="SAM" id="MobiDB-lite"/>
    </source>
</evidence>
<comment type="caution">
    <text evidence="4">The sequence shown here is derived from an EMBL/GenBank/DDBJ whole genome shotgun (WGS) entry which is preliminary data.</text>
</comment>
<dbReference type="SMART" id="SM00324">
    <property type="entry name" value="RhoGAP"/>
    <property type="match status" value="1"/>
</dbReference>
<dbReference type="Gene3D" id="1.10.555.10">
    <property type="entry name" value="Rho GTPase activation protein"/>
    <property type="match status" value="1"/>
</dbReference>
<evidence type="ECO:0000256" key="1">
    <source>
        <dbReference type="ARBA" id="ARBA00022468"/>
    </source>
</evidence>
<dbReference type="SUPFAM" id="SSF48350">
    <property type="entry name" value="GTPase activation domain, GAP"/>
    <property type="match status" value="1"/>
</dbReference>
<dbReference type="InterPro" id="IPR008936">
    <property type="entry name" value="Rho_GTPase_activation_prot"/>
</dbReference>
<evidence type="ECO:0000313" key="4">
    <source>
        <dbReference type="EMBL" id="TPX74016.1"/>
    </source>
</evidence>
<evidence type="ECO:0000313" key="5">
    <source>
        <dbReference type="Proteomes" id="UP000320333"/>
    </source>
</evidence>
<dbReference type="InterPro" id="IPR050729">
    <property type="entry name" value="Rho-GAP"/>
</dbReference>
<feature type="region of interest" description="Disordered" evidence="2">
    <location>
        <begin position="255"/>
        <end position="361"/>
    </location>
</feature>
<dbReference type="EMBL" id="QEAP01000150">
    <property type="protein sequence ID" value="TPX74016.1"/>
    <property type="molecule type" value="Genomic_DNA"/>
</dbReference>
<keyword evidence="1" id="KW-0343">GTPase activation</keyword>
<feature type="compositionally biased region" description="Pro residues" evidence="2">
    <location>
        <begin position="266"/>
        <end position="275"/>
    </location>
</feature>
<feature type="domain" description="Rho-GAP" evidence="3">
    <location>
        <begin position="70"/>
        <end position="255"/>
    </location>
</feature>
<protein>
    <recommendedName>
        <fullName evidence="3">Rho-GAP domain-containing protein</fullName>
    </recommendedName>
</protein>
<feature type="compositionally biased region" description="Low complexity" evidence="2">
    <location>
        <begin position="276"/>
        <end position="301"/>
    </location>
</feature>
<dbReference type="PROSITE" id="PS50238">
    <property type="entry name" value="RHOGAP"/>
    <property type="match status" value="1"/>
</dbReference>
<dbReference type="CDD" id="cd00159">
    <property type="entry name" value="RhoGAP"/>
    <property type="match status" value="1"/>
</dbReference>
<dbReference type="Pfam" id="PF00620">
    <property type="entry name" value="RhoGAP"/>
    <property type="match status" value="1"/>
</dbReference>
<organism evidence="4 5">
    <name type="scientific">Chytriomyces confervae</name>
    <dbReference type="NCBI Taxonomy" id="246404"/>
    <lineage>
        <taxon>Eukaryota</taxon>
        <taxon>Fungi</taxon>
        <taxon>Fungi incertae sedis</taxon>
        <taxon>Chytridiomycota</taxon>
        <taxon>Chytridiomycota incertae sedis</taxon>
        <taxon>Chytridiomycetes</taxon>
        <taxon>Chytridiales</taxon>
        <taxon>Chytriomycetaceae</taxon>
        <taxon>Chytriomyces</taxon>
    </lineage>
</organism>
<feature type="region of interest" description="Disordered" evidence="2">
    <location>
        <begin position="388"/>
        <end position="445"/>
    </location>
</feature>
<dbReference type="PANTHER" id="PTHR23176:SF129">
    <property type="entry name" value="RHO GTPASE ACTIVATING PROTEIN AT 16F, ISOFORM E-RELATED"/>
    <property type="match status" value="1"/>
</dbReference>
<dbReference type="STRING" id="246404.A0A507FFF0"/>
<reference evidence="4 5" key="1">
    <citation type="journal article" date="2019" name="Sci. Rep.">
        <title>Comparative genomics of chytrid fungi reveal insights into the obligate biotrophic and pathogenic lifestyle of Synchytrium endobioticum.</title>
        <authorList>
            <person name="van de Vossenberg B.T.L.H."/>
            <person name="Warris S."/>
            <person name="Nguyen H.D.T."/>
            <person name="van Gent-Pelzer M.P.E."/>
            <person name="Joly D.L."/>
            <person name="van de Geest H.C."/>
            <person name="Bonants P.J.M."/>
            <person name="Smith D.S."/>
            <person name="Levesque C.A."/>
            <person name="van der Lee T.A.J."/>
        </authorList>
    </citation>
    <scope>NUCLEOTIDE SEQUENCE [LARGE SCALE GENOMIC DNA]</scope>
    <source>
        <strain evidence="4 5">CBS 675.73</strain>
    </source>
</reference>
<evidence type="ECO:0000259" key="3">
    <source>
        <dbReference type="PROSITE" id="PS50238"/>
    </source>
</evidence>
<dbReference type="Proteomes" id="UP000320333">
    <property type="component" value="Unassembled WGS sequence"/>
</dbReference>
<dbReference type="AlphaFoldDB" id="A0A507FFF0"/>
<dbReference type="InterPro" id="IPR000198">
    <property type="entry name" value="RhoGAP_dom"/>
</dbReference>
<dbReference type="OrthoDB" id="185175at2759"/>
<name>A0A507FFF0_9FUNG</name>
<dbReference type="GO" id="GO:0005096">
    <property type="term" value="F:GTPase activator activity"/>
    <property type="evidence" value="ECO:0007669"/>
    <property type="project" value="UniProtKB-KW"/>
</dbReference>
<accession>A0A507FFF0</accession>
<gene>
    <name evidence="4" type="ORF">CcCBS67573_g04727</name>
</gene>
<feature type="compositionally biased region" description="Polar residues" evidence="2">
    <location>
        <begin position="326"/>
        <end position="335"/>
    </location>
</feature>
<sequence>MDAWRQRALDAASQLKERATPYVEKAQSAMVSMQQSQSEYIASMREGWEGETVDREKEREKDPEDTVFGIPLSQVPVSLADSHSIPAIMHRCVEHIALSGGTDQLGIYRLSGGASAVRAVRCLFTLSRKDPGPIEMDTDPNASASALKAFLRELPEPILTRNLNPQFVSAVASNNMNAVQSLIATLPACNQSALRFLLLHLLDVSKNEEVNKMSVDNLALVFSPSLSIQGDVLKFLISNSPSLFNKNISASNTYDAATPTPIARKPAPPPPPPSKRTPSQNSQISNILSNGSTSSYSKSSQPPSPSSFSEDKPSLPSRPQSIVHPQASSRPQSIVHQPPVPRTTQTLPRNTGPLDQKNRNSSPAAELLFAEQLDHQLLAGLKLERGGSGASLQMEGDAAGRLSRPVSGAGGQLASAAGGSLGRRGPPPPPPPSKRLTGGNHLINI</sequence>
<dbReference type="PANTHER" id="PTHR23176">
    <property type="entry name" value="RHO/RAC/CDC GTPASE-ACTIVATING PROTEIN"/>
    <property type="match status" value="1"/>
</dbReference>
<feature type="compositionally biased region" description="Low complexity" evidence="2">
    <location>
        <begin position="256"/>
        <end position="265"/>
    </location>
</feature>
<dbReference type="GO" id="GO:0007165">
    <property type="term" value="P:signal transduction"/>
    <property type="evidence" value="ECO:0007669"/>
    <property type="project" value="InterPro"/>
</dbReference>